<evidence type="ECO:0000313" key="1">
    <source>
        <dbReference type="EMBL" id="GAA0541187.1"/>
    </source>
</evidence>
<name>A0AAV3SRK8_9EURY</name>
<organism evidence="1 2">
    <name type="scientific">Halorubrum ejinorense</name>
    <dbReference type="NCBI Taxonomy" id="425309"/>
    <lineage>
        <taxon>Archaea</taxon>
        <taxon>Methanobacteriati</taxon>
        <taxon>Methanobacteriota</taxon>
        <taxon>Stenosarchaea group</taxon>
        <taxon>Halobacteria</taxon>
        <taxon>Halobacteriales</taxon>
        <taxon>Haloferacaceae</taxon>
        <taxon>Halorubrum</taxon>
    </lineage>
</organism>
<dbReference type="EMBL" id="BAAADQ010000006">
    <property type="protein sequence ID" value="GAA0541187.1"/>
    <property type="molecule type" value="Genomic_DNA"/>
</dbReference>
<accession>A0AAV3SRK8</accession>
<gene>
    <name evidence="1" type="ORF">GCM10008994_15330</name>
</gene>
<dbReference type="AlphaFoldDB" id="A0AAV3SRK8"/>
<reference evidence="1" key="1">
    <citation type="journal article" date="2014" name="Int. J. Syst. Evol. Microbiol.">
        <title>Complete genome sequence of Corynebacterium casei LMG S-19264T (=DSM 44701T), isolated from a smear-ripened cheese.</title>
        <authorList>
            <consortium name="US DOE Joint Genome Institute (JGI-PGF)"/>
            <person name="Walter F."/>
            <person name="Albersmeier A."/>
            <person name="Kalinowski J."/>
            <person name="Ruckert C."/>
        </authorList>
    </citation>
    <scope>NUCLEOTIDE SEQUENCE</scope>
    <source>
        <strain evidence="1">JCM 14265</strain>
    </source>
</reference>
<evidence type="ECO:0000313" key="2">
    <source>
        <dbReference type="Proteomes" id="UP001501425"/>
    </source>
</evidence>
<sequence length="372" mass="42594">MPTELAESQVAFLRGKFQAAREVLDSLDTRIPVTDSIYSSVEDGFDNIEETRFLYERAYDQEPDAEATHELYEEYLGAIDTVALELQVLETELVYLDLHQYQRNSATSGRLDHASSISSELEDVFGIDITVLPVIWNGFAIDPLDENIPATGDLSQIYALILPRTQSDPEVYAPIFAHEIAHAVLDRHDELRTDFNNAVREIQGRTRQEIDDEAQFARSWRAWFEELFCDVCGVLTFGPSYLASLVSHLHHSNPYYIEEDPDGDLHPPPALRFDLVMDLSDEYFPNLLNGIRDDRIAFERHLDALEHSRPRIYDTYDYGELRTFITQEVPLSVDHDLEALVDDITAGVTPDDQPERSHRLAANQYWLDTYPP</sequence>
<protein>
    <submittedName>
        <fullName evidence="1">Uncharacterized protein</fullName>
    </submittedName>
</protein>
<reference evidence="1" key="2">
    <citation type="submission" date="2023-12" db="EMBL/GenBank/DDBJ databases">
        <authorList>
            <person name="Sun Q."/>
            <person name="Inoue M."/>
        </authorList>
    </citation>
    <scope>NUCLEOTIDE SEQUENCE</scope>
    <source>
        <strain evidence="1">JCM 14265</strain>
    </source>
</reference>
<dbReference type="Proteomes" id="UP001501425">
    <property type="component" value="Unassembled WGS sequence"/>
</dbReference>
<comment type="caution">
    <text evidence="1">The sequence shown here is derived from an EMBL/GenBank/DDBJ whole genome shotgun (WGS) entry which is preliminary data.</text>
</comment>
<proteinExistence type="predicted"/>